<comment type="caution">
    <text evidence="2">The sequence shown here is derived from an EMBL/GenBank/DDBJ whole genome shotgun (WGS) entry which is preliminary data.</text>
</comment>
<keyword evidence="1" id="KW-0732">Signal</keyword>
<gene>
    <name evidence="2" type="ORF">HD597_004964</name>
</gene>
<feature type="chain" id="PRO_5040949163" evidence="1">
    <location>
        <begin position="21"/>
        <end position="429"/>
    </location>
</feature>
<sequence>MSRTLLVVVLLLLTGCSAPAELPGFTEPARSVEEVARRLRAYELRGEEPFPAAGDVFQLCPGSLDPRAPAEPQAFPALVAHLKTDPPVHARFMLLPDPARAAGLVARAAEVARGCAGPASGTLGEAMEAETTVSAFDRGGWSGVQVITSGRRGSDTDDPFFHKPFTTGQSVVHQGAWVVELGWDIRGGFGSPDGDWAATGLKVSESVLAVADGAVTAPRAQDRMTRLTHALPAPGAYGEQVRIWPEPGEPRQYREEGDGPPMSNDLSCGTMSSRERLPGFLPSAERSLLGEVAVHEMVSVAPDEQQAERLRRGWLHDGTGSSAPDPCAYSGPGFVHSEETEAKGVAPSVTAFRHGEWTGEIERFAARHPKASAASGYRDSYAHVAVAVRKGAIAVYLRWQGPAGVDPRRAFGRGEPALKRTLDRLAPAA</sequence>
<protein>
    <submittedName>
        <fullName evidence="2">Uncharacterized protein</fullName>
    </submittedName>
</protein>
<dbReference type="PROSITE" id="PS51257">
    <property type="entry name" value="PROKAR_LIPOPROTEIN"/>
    <property type="match status" value="1"/>
</dbReference>
<proteinExistence type="predicted"/>
<organism evidence="2 3">
    <name type="scientific">Nonomuraea thailandensis</name>
    <dbReference type="NCBI Taxonomy" id="1188745"/>
    <lineage>
        <taxon>Bacteria</taxon>
        <taxon>Bacillati</taxon>
        <taxon>Actinomycetota</taxon>
        <taxon>Actinomycetes</taxon>
        <taxon>Streptosporangiales</taxon>
        <taxon>Streptosporangiaceae</taxon>
        <taxon>Nonomuraea</taxon>
    </lineage>
</organism>
<keyword evidence="3" id="KW-1185">Reference proteome</keyword>
<evidence type="ECO:0000256" key="1">
    <source>
        <dbReference type="SAM" id="SignalP"/>
    </source>
</evidence>
<reference evidence="2" key="1">
    <citation type="submission" date="2022-06" db="EMBL/GenBank/DDBJ databases">
        <title>Sequencing the genomes of 1000 actinobacteria strains.</title>
        <authorList>
            <person name="Klenk H.-P."/>
        </authorList>
    </citation>
    <scope>NUCLEOTIDE SEQUENCE</scope>
    <source>
        <strain evidence="2">DSM 46694</strain>
    </source>
</reference>
<dbReference type="EMBL" id="JAMZEB010000002">
    <property type="protein sequence ID" value="MCP2357944.1"/>
    <property type="molecule type" value="Genomic_DNA"/>
</dbReference>
<evidence type="ECO:0000313" key="2">
    <source>
        <dbReference type="EMBL" id="MCP2357944.1"/>
    </source>
</evidence>
<feature type="signal peptide" evidence="1">
    <location>
        <begin position="1"/>
        <end position="20"/>
    </location>
</feature>
<name>A0A9X2GF12_9ACTN</name>
<dbReference type="Proteomes" id="UP001139648">
    <property type="component" value="Unassembled WGS sequence"/>
</dbReference>
<evidence type="ECO:0000313" key="3">
    <source>
        <dbReference type="Proteomes" id="UP001139648"/>
    </source>
</evidence>
<dbReference type="AlphaFoldDB" id="A0A9X2GF12"/>
<dbReference type="RefSeq" id="WP_253745044.1">
    <property type="nucleotide sequence ID" value="NZ_BAABKA010000018.1"/>
</dbReference>
<accession>A0A9X2GF12</accession>